<dbReference type="InterPro" id="IPR050383">
    <property type="entry name" value="GlyoxalaseI/FosfomycinResist"/>
</dbReference>
<accession>A0ABP5JJ67</accession>
<dbReference type="RefSeq" id="WP_344260294.1">
    <property type="nucleotide sequence ID" value="NZ_BAAAMR010000001.1"/>
</dbReference>
<evidence type="ECO:0000259" key="1">
    <source>
        <dbReference type="PROSITE" id="PS51819"/>
    </source>
</evidence>
<evidence type="ECO:0000313" key="2">
    <source>
        <dbReference type="EMBL" id="GAA2118749.1"/>
    </source>
</evidence>
<keyword evidence="3" id="KW-1185">Reference proteome</keyword>
<name>A0ABP5JJ67_9ACTN</name>
<dbReference type="Pfam" id="PF00903">
    <property type="entry name" value="Glyoxalase"/>
    <property type="match status" value="1"/>
</dbReference>
<proteinExistence type="predicted"/>
<organism evidence="2 3">
    <name type="scientific">Actinomadura napierensis</name>
    <dbReference type="NCBI Taxonomy" id="267854"/>
    <lineage>
        <taxon>Bacteria</taxon>
        <taxon>Bacillati</taxon>
        <taxon>Actinomycetota</taxon>
        <taxon>Actinomycetes</taxon>
        <taxon>Streptosporangiales</taxon>
        <taxon>Thermomonosporaceae</taxon>
        <taxon>Actinomadura</taxon>
    </lineage>
</organism>
<protein>
    <recommendedName>
        <fullName evidence="1">VOC domain-containing protein</fullName>
    </recommendedName>
</protein>
<dbReference type="InterPro" id="IPR029068">
    <property type="entry name" value="Glyas_Bleomycin-R_OHBP_Dase"/>
</dbReference>
<dbReference type="Proteomes" id="UP001501020">
    <property type="component" value="Unassembled WGS sequence"/>
</dbReference>
<reference evidence="3" key="1">
    <citation type="journal article" date="2019" name="Int. J. Syst. Evol. Microbiol.">
        <title>The Global Catalogue of Microorganisms (GCM) 10K type strain sequencing project: providing services to taxonomists for standard genome sequencing and annotation.</title>
        <authorList>
            <consortium name="The Broad Institute Genomics Platform"/>
            <consortium name="The Broad Institute Genome Sequencing Center for Infectious Disease"/>
            <person name="Wu L."/>
            <person name="Ma J."/>
        </authorList>
    </citation>
    <scope>NUCLEOTIDE SEQUENCE [LARGE SCALE GENOMIC DNA]</scope>
    <source>
        <strain evidence="3">JCM 13850</strain>
    </source>
</reference>
<dbReference type="InterPro" id="IPR037523">
    <property type="entry name" value="VOC_core"/>
</dbReference>
<evidence type="ECO:0000313" key="3">
    <source>
        <dbReference type="Proteomes" id="UP001501020"/>
    </source>
</evidence>
<dbReference type="InterPro" id="IPR004360">
    <property type="entry name" value="Glyas_Fos-R_dOase_dom"/>
</dbReference>
<dbReference type="SUPFAM" id="SSF54593">
    <property type="entry name" value="Glyoxalase/Bleomycin resistance protein/Dihydroxybiphenyl dioxygenase"/>
    <property type="match status" value="1"/>
</dbReference>
<dbReference type="PROSITE" id="PS51819">
    <property type="entry name" value="VOC"/>
    <property type="match status" value="1"/>
</dbReference>
<feature type="domain" description="VOC" evidence="1">
    <location>
        <begin position="11"/>
        <end position="131"/>
    </location>
</feature>
<dbReference type="Gene3D" id="3.10.180.10">
    <property type="entry name" value="2,3-Dihydroxybiphenyl 1,2-Dioxygenase, domain 1"/>
    <property type="match status" value="1"/>
</dbReference>
<dbReference type="EMBL" id="BAAAMR010000001">
    <property type="protein sequence ID" value="GAA2118749.1"/>
    <property type="molecule type" value="Genomic_DNA"/>
</dbReference>
<dbReference type="PANTHER" id="PTHR21366">
    <property type="entry name" value="GLYOXALASE FAMILY PROTEIN"/>
    <property type="match status" value="1"/>
</dbReference>
<comment type="caution">
    <text evidence="2">The sequence shown here is derived from an EMBL/GenBank/DDBJ whole genome shotgun (WGS) entry which is preliminary data.</text>
</comment>
<gene>
    <name evidence="2" type="ORF">GCM10009727_02110</name>
</gene>
<sequence length="180" mass="20059">MSQTSTETGPVLSHFGVFCRDLDAMVAFYSGVFGMKVTDRGEGHTMPFTIAFMSGSPRQHHQLALASGRGANDPSTVMQISFKVKDLDALRESRRRAEAAGATNLRGLNHGNALSIYFSDIEDNTVEVYLDTPWYVAQPHGDPLDLGRPDGEIWAETERICRADPTFMTVEEWQRKFEEA</sequence>